<dbReference type="Proteomes" id="UP000199341">
    <property type="component" value="Unassembled WGS sequence"/>
</dbReference>
<dbReference type="AlphaFoldDB" id="A0A1G9W567"/>
<dbReference type="OrthoDB" id="3626734at2"/>
<protein>
    <submittedName>
        <fullName evidence="1">Uncharacterized protein</fullName>
    </submittedName>
</protein>
<evidence type="ECO:0000313" key="2">
    <source>
        <dbReference type="Proteomes" id="UP000199341"/>
    </source>
</evidence>
<dbReference type="RefSeq" id="WP_093782548.1">
    <property type="nucleotide sequence ID" value="NZ_FNIE01000001.1"/>
</dbReference>
<evidence type="ECO:0000313" key="1">
    <source>
        <dbReference type="EMBL" id="SDM79341.1"/>
    </source>
</evidence>
<sequence length="132" mass="14146">MQVEIRAESDEDVPALHDFFRWLKDDQDGPEEVRLGTAAAERPGAMGALEVIQVVLGQSTAAAGLVMQFVSWYRSRGDGRGGAGFTFVRASDGLSVTVRHATDDDVRRILAVLAVPPPEPLPAPDSSARSSE</sequence>
<name>A0A1G9W567_9ACTN</name>
<dbReference type="Pfam" id="PF19953">
    <property type="entry name" value="EACC1"/>
    <property type="match status" value="1"/>
</dbReference>
<dbReference type="InterPro" id="IPR045428">
    <property type="entry name" value="EACC1"/>
</dbReference>
<gene>
    <name evidence="1" type="ORF">SAMN05216259_101507</name>
</gene>
<proteinExistence type="predicted"/>
<accession>A0A1G9W567</accession>
<reference evidence="1 2" key="1">
    <citation type="submission" date="2016-10" db="EMBL/GenBank/DDBJ databases">
        <authorList>
            <person name="de Groot N.N."/>
        </authorList>
    </citation>
    <scope>NUCLEOTIDE SEQUENCE [LARGE SCALE GENOMIC DNA]</scope>
    <source>
        <strain evidence="1 2">CGMCC 4.2022</strain>
    </source>
</reference>
<organism evidence="1 2">
    <name type="scientific">Actinacidiphila guanduensis</name>
    <dbReference type="NCBI Taxonomy" id="310781"/>
    <lineage>
        <taxon>Bacteria</taxon>
        <taxon>Bacillati</taxon>
        <taxon>Actinomycetota</taxon>
        <taxon>Actinomycetes</taxon>
        <taxon>Kitasatosporales</taxon>
        <taxon>Streptomycetaceae</taxon>
        <taxon>Actinacidiphila</taxon>
    </lineage>
</organism>
<keyword evidence="2" id="KW-1185">Reference proteome</keyword>
<dbReference type="EMBL" id="FNIE01000001">
    <property type="protein sequence ID" value="SDM79341.1"/>
    <property type="molecule type" value="Genomic_DNA"/>
</dbReference>